<keyword evidence="2" id="KW-1185">Reference proteome</keyword>
<organism evidence="1 2">
    <name type="scientific">Eretmocerus hayati</name>
    <dbReference type="NCBI Taxonomy" id="131215"/>
    <lineage>
        <taxon>Eukaryota</taxon>
        <taxon>Metazoa</taxon>
        <taxon>Ecdysozoa</taxon>
        <taxon>Arthropoda</taxon>
        <taxon>Hexapoda</taxon>
        <taxon>Insecta</taxon>
        <taxon>Pterygota</taxon>
        <taxon>Neoptera</taxon>
        <taxon>Endopterygota</taxon>
        <taxon>Hymenoptera</taxon>
        <taxon>Apocrita</taxon>
        <taxon>Proctotrupomorpha</taxon>
        <taxon>Chalcidoidea</taxon>
        <taxon>Aphelinidae</taxon>
        <taxon>Aphelininae</taxon>
        <taxon>Eretmocerus</taxon>
    </lineage>
</organism>
<proteinExistence type="predicted"/>
<dbReference type="EMBL" id="CM056744">
    <property type="protein sequence ID" value="KAJ8665866.1"/>
    <property type="molecule type" value="Genomic_DNA"/>
</dbReference>
<reference evidence="1" key="1">
    <citation type="submission" date="2023-04" db="EMBL/GenBank/DDBJ databases">
        <title>A chromosome-level genome assembly of the parasitoid wasp Eretmocerus hayati.</title>
        <authorList>
            <person name="Zhong Y."/>
            <person name="Liu S."/>
            <person name="Liu Y."/>
        </authorList>
    </citation>
    <scope>NUCLEOTIDE SEQUENCE</scope>
    <source>
        <strain evidence="1">ZJU_SS_LIU_2023</strain>
    </source>
</reference>
<feature type="non-terminal residue" evidence="1">
    <location>
        <position position="1"/>
    </location>
</feature>
<evidence type="ECO:0000313" key="1">
    <source>
        <dbReference type="EMBL" id="KAJ8665866.1"/>
    </source>
</evidence>
<gene>
    <name evidence="1" type="ORF">QAD02_007528</name>
</gene>
<comment type="caution">
    <text evidence="1">The sequence shown here is derived from an EMBL/GenBank/DDBJ whole genome shotgun (WGS) entry which is preliminary data.</text>
</comment>
<accession>A0ACC2N4P2</accession>
<protein>
    <submittedName>
        <fullName evidence="1">Uncharacterized protein</fullName>
    </submittedName>
</protein>
<name>A0ACC2N4P2_9HYME</name>
<evidence type="ECO:0000313" key="2">
    <source>
        <dbReference type="Proteomes" id="UP001239111"/>
    </source>
</evidence>
<sequence>VLQAALRTSEQSKEASMKRHILKSFPPVARDYEDFIKLVKEERYRSILNPSKYQQEIESRVIESKNGERVIHTGKHDKNDSSFHRWDIQVSPQYPRLSSNLEYHGAKERLFLMFQVVMSRRTKLAYDAVFNHVNEVYAFTNLKVVISDFEQPLRSSIQEKFPQALSVGCNVHFDRAIYAKLKKLKIDVSEERISDIIKKIIALPFLRPREIHKIFERLKKDMTSSQKAKLKEFLKYFKSFWIDIVTPEGFSVFGLFHRTNNISEQLNSETLRIYGAKPDTNCYTLGVNKIMEKTYKEVKQVQNNALRRSCRYSTSLREDQLRKVWIDLEHRREKGIDIEDILVRISNLKGKNLKLLIDKPNEMRLEMGFALTETPIIGKQDNDPDFDSMIESRSSLRQLQRQKKKQDLLTFRAGLEQARRLEQREDLHDESRSECADSAVDLEGVCDSEVGQVDDENVSDSEDDDGSKAPAAVDSIAPHESSNGIEIEPNEFDVPPQAENSDASRAHSPTNSADVQSFTTGKRSPRASLPMQQSFTTTNDDPPD</sequence>
<dbReference type="Proteomes" id="UP001239111">
    <property type="component" value="Chromosome 4"/>
</dbReference>